<dbReference type="SUPFAM" id="SSF141868">
    <property type="entry name" value="EAL domain-like"/>
    <property type="match status" value="1"/>
</dbReference>
<dbReference type="InterPro" id="IPR050706">
    <property type="entry name" value="Cyclic-di-GMP_PDE-like"/>
</dbReference>
<organism evidence="2 3">
    <name type="scientific">Bradyrhizobium uaiense</name>
    <dbReference type="NCBI Taxonomy" id="2594946"/>
    <lineage>
        <taxon>Bacteria</taxon>
        <taxon>Pseudomonadati</taxon>
        <taxon>Pseudomonadota</taxon>
        <taxon>Alphaproteobacteria</taxon>
        <taxon>Hyphomicrobiales</taxon>
        <taxon>Nitrobacteraceae</taxon>
        <taxon>Bradyrhizobium</taxon>
    </lineage>
</organism>
<dbReference type="EMBL" id="VKHP01000012">
    <property type="protein sequence ID" value="NEU95294.1"/>
    <property type="molecule type" value="Genomic_DNA"/>
</dbReference>
<dbReference type="PANTHER" id="PTHR33121">
    <property type="entry name" value="CYCLIC DI-GMP PHOSPHODIESTERASE PDEF"/>
    <property type="match status" value="1"/>
</dbReference>
<sequence>MPTYTKLESGSWRVQVRRKRQYVANTFIRRRDAEEWAIEAERSIDRGTPVRRFKSQQQPRIFSDLIALHLDDLAEVGKPGAACISALEEGRLCFAYQPVCSSNRPDEILYWECLLHIAGSEPASKAMGAAISILERTELIRGVHHWVVSRAIDELLKEPQICLGCNISARSAVLDAQWLPIIAKAARHPHVARRLILEVTVTTPLPDHDETQGFIRTLQALGCRIAVDDVGARSEDRYTLVSAGPDFIKLDARILHAARLDREGRSHLSEVVSVAARLSKAVIALGCETPEDLRIARLAGVAWIQGGLLGSPAISRDRIQRADDDG</sequence>
<gene>
    <name evidence="2" type="ORF">FNJ47_05490</name>
</gene>
<proteinExistence type="predicted"/>
<accession>A0A6P1BAS6</accession>
<dbReference type="CDD" id="cd01948">
    <property type="entry name" value="EAL"/>
    <property type="match status" value="1"/>
</dbReference>
<dbReference type="PROSITE" id="PS50883">
    <property type="entry name" value="EAL"/>
    <property type="match status" value="1"/>
</dbReference>
<comment type="caution">
    <text evidence="2">The sequence shown here is derived from an EMBL/GenBank/DDBJ whole genome shotgun (WGS) entry which is preliminary data.</text>
</comment>
<dbReference type="Pfam" id="PF00563">
    <property type="entry name" value="EAL"/>
    <property type="match status" value="1"/>
</dbReference>
<dbReference type="Gene3D" id="3.20.20.450">
    <property type="entry name" value="EAL domain"/>
    <property type="match status" value="1"/>
</dbReference>
<evidence type="ECO:0000313" key="2">
    <source>
        <dbReference type="EMBL" id="NEU95294.1"/>
    </source>
</evidence>
<reference evidence="2 3" key="1">
    <citation type="journal article" date="2020" name="Arch. Microbiol.">
        <title>Bradyrhizobium uaiense sp. nov., a new highly efficient cowpea symbiont.</title>
        <authorList>
            <person name="Cabral Michel D."/>
            <person name="Azarias Guimaraes A."/>
            <person name="Martins da Costa E."/>
            <person name="Soares de Carvalho T."/>
            <person name="Balsanelli E."/>
            <person name="Willems A."/>
            <person name="Maltempi de Souza E."/>
            <person name="de Souza Moreira F.M."/>
        </authorList>
    </citation>
    <scope>NUCLEOTIDE SEQUENCE [LARGE SCALE GENOMIC DNA]</scope>
    <source>
        <strain evidence="2 3">UFLA 03-164</strain>
    </source>
</reference>
<dbReference type="GO" id="GO:0071111">
    <property type="term" value="F:cyclic-guanylate-specific phosphodiesterase activity"/>
    <property type="evidence" value="ECO:0007669"/>
    <property type="project" value="InterPro"/>
</dbReference>
<protein>
    <submittedName>
        <fullName evidence="2">EAL domain-containing protein</fullName>
    </submittedName>
</protein>
<dbReference type="Proteomes" id="UP000468531">
    <property type="component" value="Unassembled WGS sequence"/>
</dbReference>
<dbReference type="RefSeq" id="WP_163151358.1">
    <property type="nucleotide sequence ID" value="NZ_VKHP01000012.1"/>
</dbReference>
<name>A0A6P1BAS6_9BRAD</name>
<dbReference type="InterPro" id="IPR001633">
    <property type="entry name" value="EAL_dom"/>
</dbReference>
<dbReference type="AlphaFoldDB" id="A0A6P1BAS6"/>
<dbReference type="InterPro" id="IPR035919">
    <property type="entry name" value="EAL_sf"/>
</dbReference>
<evidence type="ECO:0000259" key="1">
    <source>
        <dbReference type="PROSITE" id="PS50883"/>
    </source>
</evidence>
<evidence type="ECO:0000313" key="3">
    <source>
        <dbReference type="Proteomes" id="UP000468531"/>
    </source>
</evidence>
<dbReference type="PANTHER" id="PTHR33121:SF79">
    <property type="entry name" value="CYCLIC DI-GMP PHOSPHODIESTERASE PDED-RELATED"/>
    <property type="match status" value="1"/>
</dbReference>
<keyword evidence="3" id="KW-1185">Reference proteome</keyword>
<feature type="domain" description="EAL" evidence="1">
    <location>
        <begin position="76"/>
        <end position="326"/>
    </location>
</feature>
<dbReference type="SMART" id="SM00052">
    <property type="entry name" value="EAL"/>
    <property type="match status" value="1"/>
</dbReference>